<keyword evidence="1" id="KW-1133">Transmembrane helix</keyword>
<evidence type="ECO:0000313" key="3">
    <source>
        <dbReference type="Proteomes" id="UP000787322"/>
    </source>
</evidence>
<organism evidence="2 3">
    <name type="scientific">Lancefieldella parvula</name>
    <dbReference type="NCBI Taxonomy" id="1382"/>
    <lineage>
        <taxon>Bacteria</taxon>
        <taxon>Bacillati</taxon>
        <taxon>Actinomycetota</taxon>
        <taxon>Coriobacteriia</taxon>
        <taxon>Coriobacteriales</taxon>
        <taxon>Atopobiaceae</taxon>
        <taxon>Lancefieldella</taxon>
    </lineage>
</organism>
<feature type="transmembrane region" description="Helical" evidence="1">
    <location>
        <begin position="6"/>
        <end position="26"/>
    </location>
</feature>
<keyword evidence="1" id="KW-0472">Membrane</keyword>
<dbReference type="EMBL" id="JABZGU010000013">
    <property type="protein sequence ID" value="MBF4802448.1"/>
    <property type="molecule type" value="Genomic_DNA"/>
</dbReference>
<feature type="transmembrane region" description="Helical" evidence="1">
    <location>
        <begin position="47"/>
        <end position="65"/>
    </location>
</feature>
<feature type="transmembrane region" description="Helical" evidence="1">
    <location>
        <begin position="77"/>
        <end position="95"/>
    </location>
</feature>
<dbReference type="Proteomes" id="UP000787322">
    <property type="component" value="Unassembled WGS sequence"/>
</dbReference>
<feature type="transmembrane region" description="Helical" evidence="1">
    <location>
        <begin position="116"/>
        <end position="136"/>
    </location>
</feature>
<evidence type="ECO:0000313" key="2">
    <source>
        <dbReference type="EMBL" id="MBF4802448.1"/>
    </source>
</evidence>
<protein>
    <submittedName>
        <fullName evidence="2">Uncharacterized protein</fullName>
    </submittedName>
</protein>
<accession>A0A9D5X716</accession>
<comment type="caution">
    <text evidence="2">The sequence shown here is derived from an EMBL/GenBank/DDBJ whole genome shotgun (WGS) entry which is preliminary data.</text>
</comment>
<evidence type="ECO:0000256" key="1">
    <source>
        <dbReference type="SAM" id="Phobius"/>
    </source>
</evidence>
<keyword evidence="1" id="KW-0812">Transmembrane</keyword>
<dbReference type="AlphaFoldDB" id="A0A9D5X716"/>
<reference evidence="2" key="1">
    <citation type="submission" date="2020-04" db="EMBL/GenBank/DDBJ databases">
        <title>Deep metagenomics examines the oral microbiome during advanced dental caries in children, revealing novel taxa and co-occurrences with host molecules.</title>
        <authorList>
            <person name="Baker J.L."/>
            <person name="Morton J.T."/>
            <person name="Dinis M."/>
            <person name="Alvarez R."/>
            <person name="Tran N.C."/>
            <person name="Knight R."/>
            <person name="Edlund A."/>
        </authorList>
    </citation>
    <scope>NUCLEOTIDE SEQUENCE</scope>
    <source>
        <strain evidence="2">JCVI_3_bin.11</strain>
    </source>
</reference>
<proteinExistence type="predicted"/>
<gene>
    <name evidence="2" type="ORF">HXK24_01280</name>
</gene>
<name>A0A9D5X716_9ACTN</name>
<sequence>MALIGFFKVVYIPLAVLYLIAAYVLLAKRSLNKIFKRTNFDLFRGGVLALYYLFIAMVFFVDIMLLTTKTIVKQQFLVPYIVGIIAIAVACAIFTQIAKHSKSDCFITIRDLVVPLIWLVSSFVYTQTIFALLLAAK</sequence>